<gene>
    <name evidence="1" type="ORF">SMN809_LOCUS21796</name>
</gene>
<organism evidence="1 2">
    <name type="scientific">Rotaria magnacalcarata</name>
    <dbReference type="NCBI Taxonomy" id="392030"/>
    <lineage>
        <taxon>Eukaryota</taxon>
        <taxon>Metazoa</taxon>
        <taxon>Spiralia</taxon>
        <taxon>Gnathifera</taxon>
        <taxon>Rotifera</taxon>
        <taxon>Eurotatoria</taxon>
        <taxon>Bdelloidea</taxon>
        <taxon>Philodinida</taxon>
        <taxon>Philodinidae</taxon>
        <taxon>Rotaria</taxon>
    </lineage>
</organism>
<proteinExistence type="predicted"/>
<dbReference type="AlphaFoldDB" id="A0A8S2S2X5"/>
<sequence>MSTLKVVLLTDSDSLNQNIPLPYKYYGKKLWETVQNIVTELKYPCEIVELDKLDFQEHESVNKFLNADIVLMDVTNQDRRPTFMYHKGNRESVDCMDDIVLIQASNVENDSAIQDLKTTCKIKQIIVYRYDEEKNVFYDLTTQAS</sequence>
<dbReference type="Proteomes" id="UP000676336">
    <property type="component" value="Unassembled WGS sequence"/>
</dbReference>
<protein>
    <submittedName>
        <fullName evidence="1">Uncharacterized protein</fullName>
    </submittedName>
</protein>
<comment type="caution">
    <text evidence="1">The sequence shown here is derived from an EMBL/GenBank/DDBJ whole genome shotgun (WGS) entry which is preliminary data.</text>
</comment>
<reference evidence="1" key="1">
    <citation type="submission" date="2021-02" db="EMBL/GenBank/DDBJ databases">
        <authorList>
            <person name="Nowell W R."/>
        </authorList>
    </citation>
    <scope>NUCLEOTIDE SEQUENCE</scope>
</reference>
<feature type="non-terminal residue" evidence="1">
    <location>
        <position position="1"/>
    </location>
</feature>
<dbReference type="EMBL" id="CAJOBI010018129">
    <property type="protein sequence ID" value="CAF4198739.1"/>
    <property type="molecule type" value="Genomic_DNA"/>
</dbReference>
<name>A0A8S2S2X5_9BILA</name>
<accession>A0A8S2S2X5</accession>
<evidence type="ECO:0000313" key="2">
    <source>
        <dbReference type="Proteomes" id="UP000676336"/>
    </source>
</evidence>
<evidence type="ECO:0000313" key="1">
    <source>
        <dbReference type="EMBL" id="CAF4198739.1"/>
    </source>
</evidence>